<evidence type="ECO:0000313" key="12">
    <source>
        <dbReference type="Proteomes" id="UP001208570"/>
    </source>
</evidence>
<feature type="compositionally biased region" description="Basic and acidic residues" evidence="9">
    <location>
        <begin position="389"/>
        <end position="410"/>
    </location>
</feature>
<evidence type="ECO:0000259" key="10">
    <source>
        <dbReference type="PROSITE" id="PS50059"/>
    </source>
</evidence>
<feature type="repeat" description="TPR" evidence="8">
    <location>
        <begin position="230"/>
        <end position="263"/>
    </location>
</feature>
<dbReference type="SUPFAM" id="SSF54534">
    <property type="entry name" value="FKBP-like"/>
    <property type="match status" value="2"/>
</dbReference>
<evidence type="ECO:0000256" key="6">
    <source>
        <dbReference type="ARBA" id="ARBA00023235"/>
    </source>
</evidence>
<evidence type="ECO:0000256" key="3">
    <source>
        <dbReference type="ARBA" id="ARBA00022737"/>
    </source>
</evidence>
<dbReference type="SMART" id="SM00028">
    <property type="entry name" value="TPR"/>
    <property type="match status" value="3"/>
</dbReference>
<evidence type="ECO:0000256" key="4">
    <source>
        <dbReference type="ARBA" id="ARBA00022803"/>
    </source>
</evidence>
<evidence type="ECO:0000256" key="2">
    <source>
        <dbReference type="ARBA" id="ARBA00013194"/>
    </source>
</evidence>
<dbReference type="PROSITE" id="PS50059">
    <property type="entry name" value="FKBP_PPIASE"/>
    <property type="match status" value="2"/>
</dbReference>
<dbReference type="SUPFAM" id="SSF48452">
    <property type="entry name" value="TPR-like"/>
    <property type="match status" value="1"/>
</dbReference>
<dbReference type="PANTHER" id="PTHR46512">
    <property type="entry name" value="PEPTIDYLPROLYL ISOMERASE"/>
    <property type="match status" value="1"/>
</dbReference>
<feature type="compositionally biased region" description="Basic and acidic residues" evidence="9">
    <location>
        <begin position="367"/>
        <end position="379"/>
    </location>
</feature>
<dbReference type="InterPro" id="IPR019734">
    <property type="entry name" value="TPR_rpt"/>
</dbReference>
<dbReference type="FunFam" id="3.10.50.40:FF:000013">
    <property type="entry name" value="Peptidylprolyl isomerase"/>
    <property type="match status" value="1"/>
</dbReference>
<feature type="region of interest" description="Disordered" evidence="9">
    <location>
        <begin position="358"/>
        <end position="410"/>
    </location>
</feature>
<evidence type="ECO:0000256" key="5">
    <source>
        <dbReference type="ARBA" id="ARBA00023110"/>
    </source>
</evidence>
<dbReference type="Proteomes" id="UP001208570">
    <property type="component" value="Unassembled WGS sequence"/>
</dbReference>
<dbReference type="EC" id="5.2.1.8" evidence="2 7"/>
<dbReference type="Gene3D" id="3.10.50.40">
    <property type="match status" value="2"/>
</dbReference>
<proteinExistence type="predicted"/>
<dbReference type="AlphaFoldDB" id="A0AAD9J825"/>
<feature type="repeat" description="TPR" evidence="8">
    <location>
        <begin position="264"/>
        <end position="297"/>
    </location>
</feature>
<reference evidence="11" key="1">
    <citation type="journal article" date="2023" name="Mol. Biol. Evol.">
        <title>Third-Generation Sequencing Reveals the Adaptive Role of the Epigenome in Three Deep-Sea Polychaetes.</title>
        <authorList>
            <person name="Perez M."/>
            <person name="Aroh O."/>
            <person name="Sun Y."/>
            <person name="Lan Y."/>
            <person name="Juniper S.K."/>
            <person name="Young C.R."/>
            <person name="Angers B."/>
            <person name="Qian P.Y."/>
        </authorList>
    </citation>
    <scope>NUCLEOTIDE SEQUENCE</scope>
    <source>
        <strain evidence="11">P08H-3</strain>
    </source>
</reference>
<dbReference type="FunFam" id="1.25.40.10:FF:000008">
    <property type="entry name" value="Peptidylprolyl isomerase"/>
    <property type="match status" value="1"/>
</dbReference>
<feature type="domain" description="PPIase FKBP-type" evidence="10">
    <location>
        <begin position="1"/>
        <end position="54"/>
    </location>
</feature>
<dbReference type="InterPro" id="IPR046357">
    <property type="entry name" value="PPIase_dom_sf"/>
</dbReference>
<evidence type="ECO:0000313" key="11">
    <source>
        <dbReference type="EMBL" id="KAK2147711.1"/>
    </source>
</evidence>
<gene>
    <name evidence="11" type="ORF">LSH36_540g01046</name>
</gene>
<dbReference type="EMBL" id="JAODUP010000540">
    <property type="protein sequence ID" value="KAK2147711.1"/>
    <property type="molecule type" value="Genomic_DNA"/>
</dbReference>
<dbReference type="PANTHER" id="PTHR46512:SF9">
    <property type="entry name" value="PEPTIDYLPROLYL ISOMERASE"/>
    <property type="match status" value="1"/>
</dbReference>
<dbReference type="PROSITE" id="PS50005">
    <property type="entry name" value="TPR"/>
    <property type="match status" value="2"/>
</dbReference>
<protein>
    <recommendedName>
        <fullName evidence="2 7">peptidylprolyl isomerase</fullName>
        <ecNumber evidence="2 7">5.2.1.8</ecNumber>
    </recommendedName>
</protein>
<keyword evidence="12" id="KW-1185">Reference proteome</keyword>
<comment type="catalytic activity">
    <reaction evidence="1 7">
        <text>[protein]-peptidylproline (omega=180) = [protein]-peptidylproline (omega=0)</text>
        <dbReference type="Rhea" id="RHEA:16237"/>
        <dbReference type="Rhea" id="RHEA-COMP:10747"/>
        <dbReference type="Rhea" id="RHEA-COMP:10748"/>
        <dbReference type="ChEBI" id="CHEBI:83833"/>
        <dbReference type="ChEBI" id="CHEBI:83834"/>
        <dbReference type="EC" id="5.2.1.8"/>
    </reaction>
</comment>
<dbReference type="Pfam" id="PF00254">
    <property type="entry name" value="FKBP_C"/>
    <property type="match status" value="2"/>
</dbReference>
<evidence type="ECO:0000256" key="9">
    <source>
        <dbReference type="SAM" id="MobiDB-lite"/>
    </source>
</evidence>
<keyword evidence="4 8" id="KW-0802">TPR repeat</keyword>
<keyword evidence="3" id="KW-0677">Repeat</keyword>
<comment type="caution">
    <text evidence="11">The sequence shown here is derived from an EMBL/GenBank/DDBJ whole genome shotgun (WGS) entry which is preliminary data.</text>
</comment>
<dbReference type="InterPro" id="IPR011990">
    <property type="entry name" value="TPR-like_helical_dom_sf"/>
</dbReference>
<keyword evidence="5 7" id="KW-0697">Rotamase</keyword>
<dbReference type="PROSITE" id="PS50293">
    <property type="entry name" value="TPR_REGION"/>
    <property type="match status" value="1"/>
</dbReference>
<accession>A0AAD9J825</accession>
<dbReference type="GO" id="GO:0003755">
    <property type="term" value="F:peptidyl-prolyl cis-trans isomerase activity"/>
    <property type="evidence" value="ECO:0007669"/>
    <property type="project" value="UniProtKB-KW"/>
</dbReference>
<feature type="non-terminal residue" evidence="11">
    <location>
        <position position="410"/>
    </location>
</feature>
<dbReference type="Pfam" id="PF00515">
    <property type="entry name" value="TPR_1"/>
    <property type="match status" value="2"/>
</dbReference>
<evidence type="ECO:0000256" key="1">
    <source>
        <dbReference type="ARBA" id="ARBA00000971"/>
    </source>
</evidence>
<feature type="domain" description="PPIase FKBP-type" evidence="10">
    <location>
        <begin position="78"/>
        <end position="164"/>
    </location>
</feature>
<dbReference type="InterPro" id="IPR001179">
    <property type="entry name" value="PPIase_FKBP_dom"/>
</dbReference>
<keyword evidence="6 7" id="KW-0413">Isomerase</keyword>
<sequence length="410" mass="45939">AVIKAWDIGVATMHKGEVAVFTCKPEYAYGEAGSPPTIPPGATLVFEVELFDWQGSKDEGIIRTLIHKGTGYTSPSDGATCEVHITGLYNGKQFEDRDVKLVLGEGSEADVVLGVELGLKKFKSGEKSKLKIKSEYAYGEKGHNEYNIPPGADLEYEVTLKTFEKSKESWEMDTAEKLEQSGIAKQKGTDYFKQGKFSMAKKYYKKIVDYLESDKTLEGEEKEKCNSLLLAGHLNLAMCCLKLGQDHDAMDHCDKALELDPKSEKGLFRRGSARMAMKDYPEAIEDFNKVLELDPNNKAAKNQVLVANAKIREVREREKKIYAGMFQKFAQADAKKEAAEKQRLWNSELTIDEWSNSMADGMMSLQQEKEKEQQKKPQENGEAPEQDDTNSKEGESSPAMEEKMEMETSA</sequence>
<dbReference type="InterPro" id="IPR050754">
    <property type="entry name" value="FKBP4/5/8-like"/>
</dbReference>
<evidence type="ECO:0000256" key="8">
    <source>
        <dbReference type="PROSITE-ProRule" id="PRU00339"/>
    </source>
</evidence>
<evidence type="ECO:0000256" key="7">
    <source>
        <dbReference type="PROSITE-ProRule" id="PRU00277"/>
    </source>
</evidence>
<organism evidence="11 12">
    <name type="scientific">Paralvinella palmiformis</name>
    <dbReference type="NCBI Taxonomy" id="53620"/>
    <lineage>
        <taxon>Eukaryota</taxon>
        <taxon>Metazoa</taxon>
        <taxon>Spiralia</taxon>
        <taxon>Lophotrochozoa</taxon>
        <taxon>Annelida</taxon>
        <taxon>Polychaeta</taxon>
        <taxon>Sedentaria</taxon>
        <taxon>Canalipalpata</taxon>
        <taxon>Terebellida</taxon>
        <taxon>Terebelliformia</taxon>
        <taxon>Alvinellidae</taxon>
        <taxon>Paralvinella</taxon>
    </lineage>
</organism>
<name>A0AAD9J825_9ANNE</name>
<dbReference type="Gene3D" id="1.25.40.10">
    <property type="entry name" value="Tetratricopeptide repeat domain"/>
    <property type="match status" value="1"/>
</dbReference>